<evidence type="ECO:0000313" key="4">
    <source>
        <dbReference type="EMBL" id="BCA31584.1"/>
    </source>
</evidence>
<dbReference type="EMBL" id="WTFN01000053">
    <property type="protein sequence ID" value="MWK58175.1"/>
    <property type="molecule type" value="Genomic_DNA"/>
</dbReference>
<reference evidence="6 7" key="2">
    <citation type="submission" date="2019-12" db="EMBL/GenBank/DDBJ databases">
        <title>Draft genome sequence of Pseudomonas otitidis recovered from a chicken carcass.</title>
        <authorList>
            <person name="Vieira T.R."/>
            <person name="Oliviera E.F.C."/>
            <person name="Silva N.M.V."/>
            <person name="Sambrano G.E."/>
            <person name="Cibulski S.P."/>
            <person name="Cardoso M.R.I."/>
        </authorList>
    </citation>
    <scope>NUCLEOTIDE SEQUENCE [LARGE SCALE GENOMIC DNA]</scope>
    <source>
        <strain evidence="6 7">25_K</strain>
    </source>
</reference>
<dbReference type="Proteomes" id="UP001273935">
    <property type="component" value="Unassembled WGS sequence"/>
</dbReference>
<protein>
    <submittedName>
        <fullName evidence="6">Uncharacterized protein</fullName>
    </submittedName>
</protein>
<name>A0A1I0U147_9GAMM</name>
<evidence type="ECO:0000256" key="2">
    <source>
        <dbReference type="SAM" id="SignalP"/>
    </source>
</evidence>
<feature type="chain" id="PRO_5044559319" evidence="2">
    <location>
        <begin position="21"/>
        <end position="68"/>
    </location>
</feature>
<sequence length="68" mass="7135">MKASLLLIALLGLNATAALAEDGSERAQQMVQAARDAQLARPADDSQTLTAQRDADKAEARGAERANN</sequence>
<keyword evidence="2" id="KW-0732">Signal</keyword>
<dbReference type="KEGG" id="poj:PtoMrB4_55610"/>
<dbReference type="Proteomes" id="UP000515591">
    <property type="component" value="Chromosome"/>
</dbReference>
<feature type="compositionally biased region" description="Basic and acidic residues" evidence="1">
    <location>
        <begin position="53"/>
        <end position="68"/>
    </location>
</feature>
<reference evidence="5 10" key="4">
    <citation type="submission" date="2023-10" db="EMBL/GenBank/DDBJ databases">
        <title>Pseudomonas otitidis isolated from a paediatric patient with cystic fibrosis in Chile.</title>
        <authorList>
            <person name="Amsteins-Romero L."/>
            <person name="Opazo-Capurro A."/>
            <person name="Matus-Kohler M."/>
            <person name="Gonzalez-Rocha G."/>
        </authorList>
    </citation>
    <scope>NUCLEOTIDE SEQUENCE [LARGE SCALE GENOMIC DNA]</scope>
    <source>
        <strain evidence="5 10">P-714</strain>
    </source>
</reference>
<evidence type="ECO:0000313" key="3">
    <source>
        <dbReference type="EMBL" id="BBT19543.1"/>
    </source>
</evidence>
<organism evidence="6 7">
    <name type="scientific">Metapseudomonas otitidis</name>
    <dbReference type="NCBI Taxonomy" id="319939"/>
    <lineage>
        <taxon>Bacteria</taxon>
        <taxon>Pseudomonadati</taxon>
        <taxon>Pseudomonadota</taxon>
        <taxon>Gammaproteobacteria</taxon>
        <taxon>Pseudomonadales</taxon>
        <taxon>Pseudomonadaceae</taxon>
        <taxon>Metapseudomonas</taxon>
    </lineage>
</organism>
<evidence type="ECO:0000313" key="9">
    <source>
        <dbReference type="Proteomes" id="UP000515591"/>
    </source>
</evidence>
<dbReference type="Proteomes" id="UP000501237">
    <property type="component" value="Chromosome"/>
</dbReference>
<evidence type="ECO:0000313" key="6">
    <source>
        <dbReference type="EMBL" id="MWK58175.1"/>
    </source>
</evidence>
<proteinExistence type="predicted"/>
<dbReference type="RefSeq" id="WP_044409945.1">
    <property type="nucleotide sequence ID" value="NZ_AP022213.1"/>
</dbReference>
<evidence type="ECO:0000313" key="5">
    <source>
        <dbReference type="EMBL" id="MDV3441414.1"/>
    </source>
</evidence>
<dbReference type="GeneID" id="57400792"/>
<evidence type="ECO:0000313" key="10">
    <source>
        <dbReference type="Proteomes" id="UP001273935"/>
    </source>
</evidence>
<feature type="region of interest" description="Disordered" evidence="1">
    <location>
        <begin position="30"/>
        <end position="68"/>
    </location>
</feature>
<reference evidence="4 8" key="3">
    <citation type="journal article" date="2020" name="Microbiol. Resour. Announc.">
        <title>Complete genome sequence of Pseudomonas otitidis strain MrB4, isolated from Lake Biwa in Japan.</title>
        <authorList>
            <person name="Miyazaki K."/>
            <person name="Hase E."/>
            <person name="Maruya T."/>
        </authorList>
    </citation>
    <scope>NUCLEOTIDE SEQUENCE [LARGE SCALE GENOMIC DNA]</scope>
    <source>
        <strain evidence="4 8">MrB4</strain>
    </source>
</reference>
<dbReference type="STRING" id="319939.SAMN05216263_10797"/>
<gene>
    <name evidence="6" type="ORF">GO594_19515</name>
    <name evidence="4" type="ORF">PtoMrB4_55610</name>
    <name evidence="5" type="ORF">R0G64_18490</name>
    <name evidence="3" type="ORF">WP8S17C03_55920</name>
</gene>
<evidence type="ECO:0000313" key="7">
    <source>
        <dbReference type="Proteomes" id="UP000461288"/>
    </source>
</evidence>
<accession>A0A1I0U147</accession>
<dbReference type="EMBL" id="AP022642">
    <property type="protein sequence ID" value="BCA31584.1"/>
    <property type="molecule type" value="Genomic_DNA"/>
</dbReference>
<dbReference type="EMBL" id="JAWJUL010000074">
    <property type="protein sequence ID" value="MDV3441414.1"/>
    <property type="molecule type" value="Genomic_DNA"/>
</dbReference>
<dbReference type="Proteomes" id="UP000461288">
    <property type="component" value="Unassembled WGS sequence"/>
</dbReference>
<evidence type="ECO:0000313" key="8">
    <source>
        <dbReference type="Proteomes" id="UP000501237"/>
    </source>
</evidence>
<dbReference type="AlphaFoldDB" id="A0A1I0U147"/>
<dbReference type="EMBL" id="AP022213">
    <property type="protein sequence ID" value="BBT19543.1"/>
    <property type="molecule type" value="Genomic_DNA"/>
</dbReference>
<feature type="signal peptide" evidence="2">
    <location>
        <begin position="1"/>
        <end position="20"/>
    </location>
</feature>
<evidence type="ECO:0000256" key="1">
    <source>
        <dbReference type="SAM" id="MobiDB-lite"/>
    </source>
</evidence>
<reference evidence="3 9" key="1">
    <citation type="submission" date="2019-12" db="EMBL/GenBank/DDBJ databases">
        <title>complete genome sequences of Pseudomonas otitidis str. WP8-S17-CRE-03 isolated from wastewater treatment plant effluent.</title>
        <authorList>
            <person name="Sekizuka T."/>
            <person name="Itokawa K."/>
            <person name="Yatsu K."/>
            <person name="Inamine Y."/>
            <person name="Kuroda M."/>
        </authorList>
    </citation>
    <scope>NUCLEOTIDE SEQUENCE [LARGE SCALE GENOMIC DNA]</scope>
    <source>
        <strain evidence="3 9">WP8-S17-CRE-03</strain>
    </source>
</reference>
<keyword evidence="10" id="KW-1185">Reference proteome</keyword>